<accession>A0A9D4ZK13</accession>
<dbReference type="GO" id="GO:0006508">
    <property type="term" value="P:proteolysis"/>
    <property type="evidence" value="ECO:0007669"/>
    <property type="project" value="InterPro"/>
</dbReference>
<sequence length="151" mass="16492">MVPLVGISIEGRRLSTLVDASSFTTLDTDTIGLDTGTILDTGTVLTTLIPAAYRIVGDAFRAATEARRLIQESVIDPEDICYQLDISQEPTIDNTPSVELHFEGNANIVLPPKNVLSTSLSLQKFGIATLVYEKNRTYSRCSYLTLQPSLK</sequence>
<gene>
    <name evidence="2" type="ORF">GOP47_0008767</name>
</gene>
<evidence type="ECO:0000313" key="2">
    <source>
        <dbReference type="EMBL" id="KAI5076702.1"/>
    </source>
</evidence>
<dbReference type="Pfam" id="PF14541">
    <property type="entry name" value="TAXi_C"/>
    <property type="match status" value="1"/>
</dbReference>
<dbReference type="GO" id="GO:0004190">
    <property type="term" value="F:aspartic-type endopeptidase activity"/>
    <property type="evidence" value="ECO:0007669"/>
    <property type="project" value="InterPro"/>
</dbReference>
<keyword evidence="3" id="KW-1185">Reference proteome</keyword>
<organism evidence="2 3">
    <name type="scientific">Adiantum capillus-veneris</name>
    <name type="common">Maidenhair fern</name>
    <dbReference type="NCBI Taxonomy" id="13818"/>
    <lineage>
        <taxon>Eukaryota</taxon>
        <taxon>Viridiplantae</taxon>
        <taxon>Streptophyta</taxon>
        <taxon>Embryophyta</taxon>
        <taxon>Tracheophyta</taxon>
        <taxon>Polypodiopsida</taxon>
        <taxon>Polypodiidae</taxon>
        <taxon>Polypodiales</taxon>
        <taxon>Pteridineae</taxon>
        <taxon>Pteridaceae</taxon>
        <taxon>Vittarioideae</taxon>
        <taxon>Adiantum</taxon>
    </lineage>
</organism>
<dbReference type="Proteomes" id="UP000886520">
    <property type="component" value="Chromosome 8"/>
</dbReference>
<protein>
    <recommendedName>
        <fullName evidence="1">Xylanase inhibitor C-terminal domain-containing protein</fullName>
    </recommendedName>
</protein>
<dbReference type="SUPFAM" id="SSF50630">
    <property type="entry name" value="Acid proteases"/>
    <property type="match status" value="1"/>
</dbReference>
<dbReference type="Gene3D" id="2.40.70.10">
    <property type="entry name" value="Acid Proteases"/>
    <property type="match status" value="1"/>
</dbReference>
<dbReference type="AlphaFoldDB" id="A0A9D4ZK13"/>
<proteinExistence type="predicted"/>
<dbReference type="PANTHER" id="PTHR13683">
    <property type="entry name" value="ASPARTYL PROTEASES"/>
    <property type="match status" value="1"/>
</dbReference>
<comment type="caution">
    <text evidence="2">The sequence shown here is derived from an EMBL/GenBank/DDBJ whole genome shotgun (WGS) entry which is preliminary data.</text>
</comment>
<evidence type="ECO:0000259" key="1">
    <source>
        <dbReference type="Pfam" id="PF14541"/>
    </source>
</evidence>
<evidence type="ECO:0000313" key="3">
    <source>
        <dbReference type="Proteomes" id="UP000886520"/>
    </source>
</evidence>
<dbReference type="InterPro" id="IPR032799">
    <property type="entry name" value="TAXi_C"/>
</dbReference>
<dbReference type="InterPro" id="IPR021109">
    <property type="entry name" value="Peptidase_aspartic_dom_sf"/>
</dbReference>
<dbReference type="InterPro" id="IPR001461">
    <property type="entry name" value="Aspartic_peptidase_A1"/>
</dbReference>
<feature type="domain" description="Xylanase inhibitor C-terminal" evidence="1">
    <location>
        <begin position="1"/>
        <end position="116"/>
    </location>
</feature>
<dbReference type="PANTHER" id="PTHR13683:SF750">
    <property type="entry name" value="ASPARTYL PROTEASE AED1"/>
    <property type="match status" value="1"/>
</dbReference>
<name>A0A9D4ZK13_ADICA</name>
<reference evidence="2" key="1">
    <citation type="submission" date="2021-01" db="EMBL/GenBank/DDBJ databases">
        <title>Adiantum capillus-veneris genome.</title>
        <authorList>
            <person name="Fang Y."/>
            <person name="Liao Q."/>
        </authorList>
    </citation>
    <scope>NUCLEOTIDE SEQUENCE</scope>
    <source>
        <strain evidence="2">H3</strain>
        <tissue evidence="2">Leaf</tissue>
    </source>
</reference>
<dbReference type="EMBL" id="JABFUD020000008">
    <property type="protein sequence ID" value="KAI5076702.1"/>
    <property type="molecule type" value="Genomic_DNA"/>
</dbReference>